<gene>
    <name evidence="2" type="primary">traW</name>
    <name evidence="2" type="ORF">JJB74_24910</name>
</gene>
<keyword evidence="1" id="KW-0732">Signal</keyword>
<evidence type="ECO:0000256" key="1">
    <source>
        <dbReference type="SAM" id="SignalP"/>
    </source>
</evidence>
<dbReference type="Proteomes" id="UP000622890">
    <property type="component" value="Unassembled WGS sequence"/>
</dbReference>
<protein>
    <submittedName>
        <fullName evidence="2">Type-F conjugative transfer system protein TraW</fullName>
    </submittedName>
</protein>
<evidence type="ECO:0000313" key="3">
    <source>
        <dbReference type="Proteomes" id="UP000622890"/>
    </source>
</evidence>
<dbReference type="AlphaFoldDB" id="A0A934W8R1"/>
<feature type="chain" id="PRO_5038084090" evidence="1">
    <location>
        <begin position="25"/>
        <end position="209"/>
    </location>
</feature>
<keyword evidence="3" id="KW-1185">Reference proteome</keyword>
<proteinExistence type="predicted"/>
<organism evidence="2 3">
    <name type="scientific">Noviherbaspirillum pedocola</name>
    <dbReference type="NCBI Taxonomy" id="2801341"/>
    <lineage>
        <taxon>Bacteria</taxon>
        <taxon>Pseudomonadati</taxon>
        <taxon>Pseudomonadota</taxon>
        <taxon>Betaproteobacteria</taxon>
        <taxon>Burkholderiales</taxon>
        <taxon>Oxalobacteraceae</taxon>
        <taxon>Noviherbaspirillum</taxon>
    </lineage>
</organism>
<dbReference type="RefSeq" id="WP_200596527.1">
    <property type="nucleotide sequence ID" value="NZ_JAEPBG010000015.1"/>
</dbReference>
<accession>A0A934W8R1</accession>
<name>A0A934W8R1_9BURK</name>
<sequence>MRQARATLLAALAAAAIVHPVAHAEQLGTYGNTWDIAEPDAVDSIKNRLKKMDKGGKMKQFWEDYRDKQLDGVNNPPAVAGITKVKEAKTYTFDPTYTFAETVKDNLGNVLVPAGTKINPLDYTQLSKAIVFIDGRDEAQVAYAKQRTDANPKDKVVLVGGSYVNLTREWKRPVYFDQRGILVNHFHIKRVPSVLTQRGKLLQIEELAL</sequence>
<reference evidence="2" key="1">
    <citation type="submission" date="2021-01" db="EMBL/GenBank/DDBJ databases">
        <title>Genome sequence of strain Noviherbaspirillum sp. DKR-6.</title>
        <authorList>
            <person name="Chaudhary D.K."/>
        </authorList>
    </citation>
    <scope>NUCLEOTIDE SEQUENCE</scope>
    <source>
        <strain evidence="2">DKR-6</strain>
    </source>
</reference>
<dbReference type="NCBIfam" id="TIGR02743">
    <property type="entry name" value="TraW"/>
    <property type="match status" value="1"/>
</dbReference>
<feature type="signal peptide" evidence="1">
    <location>
        <begin position="1"/>
        <end position="24"/>
    </location>
</feature>
<dbReference type="InterPro" id="IPR014114">
    <property type="entry name" value="TraW"/>
</dbReference>
<comment type="caution">
    <text evidence="2">The sequence shown here is derived from an EMBL/GenBank/DDBJ whole genome shotgun (WGS) entry which is preliminary data.</text>
</comment>
<dbReference type="EMBL" id="JAEPBG010000015">
    <property type="protein sequence ID" value="MBK4737875.1"/>
    <property type="molecule type" value="Genomic_DNA"/>
</dbReference>
<evidence type="ECO:0000313" key="2">
    <source>
        <dbReference type="EMBL" id="MBK4737875.1"/>
    </source>
</evidence>